<evidence type="ECO:0000256" key="3">
    <source>
        <dbReference type="ARBA" id="ARBA00022692"/>
    </source>
</evidence>
<organism evidence="8 9">
    <name type="scientific">Bordetella genomosp. 11</name>
    <dbReference type="NCBI Taxonomy" id="1416808"/>
    <lineage>
        <taxon>Bacteria</taxon>
        <taxon>Pseudomonadati</taxon>
        <taxon>Pseudomonadota</taxon>
        <taxon>Betaproteobacteria</taxon>
        <taxon>Burkholderiales</taxon>
        <taxon>Alcaligenaceae</taxon>
        <taxon>Bordetella</taxon>
    </lineage>
</organism>
<protein>
    <submittedName>
        <fullName evidence="8">MFS transporter</fullName>
    </submittedName>
</protein>
<evidence type="ECO:0000313" key="8">
    <source>
        <dbReference type="EMBL" id="OZI67294.1"/>
    </source>
</evidence>
<dbReference type="InterPro" id="IPR020846">
    <property type="entry name" value="MFS_dom"/>
</dbReference>
<dbReference type="CDD" id="cd17321">
    <property type="entry name" value="MFS_MMR_MDR_like"/>
    <property type="match status" value="1"/>
</dbReference>
<gene>
    <name evidence="8" type="ORF">CAL28_06335</name>
</gene>
<feature type="transmembrane region" description="Helical" evidence="6">
    <location>
        <begin position="262"/>
        <end position="282"/>
    </location>
</feature>
<dbReference type="Pfam" id="PF07690">
    <property type="entry name" value="MFS_1"/>
    <property type="match status" value="1"/>
</dbReference>
<dbReference type="Gene3D" id="1.20.1720.10">
    <property type="entry name" value="Multidrug resistance protein D"/>
    <property type="match status" value="1"/>
</dbReference>
<feature type="transmembrane region" description="Helical" evidence="6">
    <location>
        <begin position="361"/>
        <end position="379"/>
    </location>
</feature>
<accession>A0A261UZH3</accession>
<evidence type="ECO:0000259" key="7">
    <source>
        <dbReference type="PROSITE" id="PS50850"/>
    </source>
</evidence>
<reference evidence="9" key="1">
    <citation type="submission" date="2017-05" db="EMBL/GenBank/DDBJ databases">
        <title>Complete and WGS of Bordetella genogroups.</title>
        <authorList>
            <person name="Spilker T."/>
            <person name="Lipuma J."/>
        </authorList>
    </citation>
    <scope>NUCLEOTIDE SEQUENCE [LARGE SCALE GENOMIC DNA]</scope>
    <source>
        <strain evidence="9">AU8856</strain>
    </source>
</reference>
<evidence type="ECO:0000256" key="5">
    <source>
        <dbReference type="ARBA" id="ARBA00023136"/>
    </source>
</evidence>
<comment type="caution">
    <text evidence="8">The sequence shown here is derived from an EMBL/GenBank/DDBJ whole genome shotgun (WGS) entry which is preliminary data.</text>
</comment>
<feature type="transmembrane region" description="Helical" evidence="6">
    <location>
        <begin position="49"/>
        <end position="70"/>
    </location>
</feature>
<feature type="transmembrane region" description="Helical" evidence="6">
    <location>
        <begin position="228"/>
        <end position="250"/>
    </location>
</feature>
<evidence type="ECO:0000313" key="9">
    <source>
        <dbReference type="Proteomes" id="UP000215767"/>
    </source>
</evidence>
<dbReference type="PANTHER" id="PTHR42718">
    <property type="entry name" value="MAJOR FACILITATOR SUPERFAMILY MULTIDRUG TRANSPORTER MFSC"/>
    <property type="match status" value="1"/>
</dbReference>
<dbReference type="SUPFAM" id="SSF103473">
    <property type="entry name" value="MFS general substrate transporter"/>
    <property type="match status" value="1"/>
</dbReference>
<dbReference type="InterPro" id="IPR036259">
    <property type="entry name" value="MFS_trans_sf"/>
</dbReference>
<dbReference type="EMBL" id="NEVS01000001">
    <property type="protein sequence ID" value="OZI67294.1"/>
    <property type="molecule type" value="Genomic_DNA"/>
</dbReference>
<feature type="transmembrane region" description="Helical" evidence="6">
    <location>
        <begin position="141"/>
        <end position="163"/>
    </location>
</feature>
<dbReference type="Gene3D" id="1.20.1250.20">
    <property type="entry name" value="MFS general substrate transporter like domains"/>
    <property type="match status" value="1"/>
</dbReference>
<feature type="transmembrane region" description="Helical" evidence="6">
    <location>
        <begin position="12"/>
        <end position="29"/>
    </location>
</feature>
<keyword evidence="9" id="KW-1185">Reference proteome</keyword>
<feature type="transmembrane region" description="Helical" evidence="6">
    <location>
        <begin position="201"/>
        <end position="222"/>
    </location>
</feature>
<dbReference type="RefSeq" id="WP_094840486.1">
    <property type="nucleotide sequence ID" value="NZ_NEVS01000001.1"/>
</dbReference>
<evidence type="ECO:0000256" key="4">
    <source>
        <dbReference type="ARBA" id="ARBA00022989"/>
    </source>
</evidence>
<keyword evidence="4 6" id="KW-1133">Transmembrane helix</keyword>
<evidence type="ECO:0000256" key="2">
    <source>
        <dbReference type="ARBA" id="ARBA00022448"/>
    </source>
</evidence>
<feature type="transmembrane region" description="Helical" evidence="6">
    <location>
        <begin position="482"/>
        <end position="501"/>
    </location>
</feature>
<dbReference type="PANTHER" id="PTHR42718:SF9">
    <property type="entry name" value="MAJOR FACILITATOR SUPERFAMILY MULTIDRUG TRANSPORTER MFSC"/>
    <property type="match status" value="1"/>
</dbReference>
<feature type="transmembrane region" description="Helical" evidence="6">
    <location>
        <begin position="82"/>
        <end position="101"/>
    </location>
</feature>
<dbReference type="PROSITE" id="PS00216">
    <property type="entry name" value="SUGAR_TRANSPORT_1"/>
    <property type="match status" value="1"/>
</dbReference>
<feature type="transmembrane region" description="Helical" evidence="6">
    <location>
        <begin position="107"/>
        <end position="129"/>
    </location>
</feature>
<feature type="transmembrane region" description="Helical" evidence="6">
    <location>
        <begin position="406"/>
        <end position="428"/>
    </location>
</feature>
<feature type="transmembrane region" description="Helical" evidence="6">
    <location>
        <begin position="302"/>
        <end position="323"/>
    </location>
</feature>
<proteinExistence type="predicted"/>
<evidence type="ECO:0000256" key="6">
    <source>
        <dbReference type="SAM" id="Phobius"/>
    </source>
</evidence>
<dbReference type="OrthoDB" id="9807274at2"/>
<keyword evidence="2" id="KW-0813">Transport</keyword>
<feature type="domain" description="Major facilitator superfamily (MFS) profile" evidence="7">
    <location>
        <begin position="16"/>
        <end position="505"/>
    </location>
</feature>
<feature type="transmembrane region" description="Helical" evidence="6">
    <location>
        <begin position="335"/>
        <end position="355"/>
    </location>
</feature>
<dbReference type="GO" id="GO:0016020">
    <property type="term" value="C:membrane"/>
    <property type="evidence" value="ECO:0007669"/>
    <property type="project" value="UniProtKB-SubCell"/>
</dbReference>
<dbReference type="Proteomes" id="UP000215767">
    <property type="component" value="Unassembled WGS sequence"/>
</dbReference>
<dbReference type="PROSITE" id="PS50850">
    <property type="entry name" value="MFS"/>
    <property type="match status" value="1"/>
</dbReference>
<dbReference type="AlphaFoldDB" id="A0A261UZH3"/>
<comment type="subcellular location">
    <subcellularLocation>
        <location evidence="1">Membrane</location>
        <topology evidence="1">Multi-pass membrane protein</topology>
    </subcellularLocation>
</comment>
<feature type="transmembrane region" description="Helical" evidence="6">
    <location>
        <begin position="169"/>
        <end position="189"/>
    </location>
</feature>
<dbReference type="InterPro" id="IPR005829">
    <property type="entry name" value="Sugar_transporter_CS"/>
</dbReference>
<dbReference type="InterPro" id="IPR011701">
    <property type="entry name" value="MFS"/>
</dbReference>
<name>A0A261UZH3_9BORD</name>
<sequence>METVMEARPARGGTAVLLIASLGCAMTVLDTNVVGIVLPTIARDLGASFAQVEWVISAYVLCFASLLLPAGTIADRFGRKRVFLYGIALFALTSLGCGLAPSAPVLYAARAAQGAGSAFLLAPALAIVGHAFHDEGARGRAWALWGGIMGLTMVLSPLLGGIVNSALGWRWAFHANVPICAALGIAVLRRVDESRDPTPRPLDFPGIALFAAAMFAVTWALILGPGSGWTSGAVLGRVAAGVALFGAFCLAERLRPHPMLDLDLFASLPFVGAVLAMFAYAASAQVMASVLPLFLQNSRGQSALAAGVGMLPFALAMLVFPQVGRRLSPWLGGPGILALGLAVVALGNIVMAYAAHRAGPAAVVIGMALLGTGGGLLNGETQKAIMGTVPPDRAGMASGISTTARFSGILLGFSALGAVLASNAGAAIRAGMTASGIRVDEAFIGRIVAGDIQSAIAAYPPTMSRILWAIAHGAYAQGFSRAFLLAAGTAMGCAVIVFLAMRKPRRRDRADTGRRAPAR</sequence>
<evidence type="ECO:0000256" key="1">
    <source>
        <dbReference type="ARBA" id="ARBA00004141"/>
    </source>
</evidence>
<dbReference type="GO" id="GO:0022857">
    <property type="term" value="F:transmembrane transporter activity"/>
    <property type="evidence" value="ECO:0007669"/>
    <property type="project" value="InterPro"/>
</dbReference>
<keyword evidence="3 6" id="KW-0812">Transmembrane</keyword>
<keyword evidence="5 6" id="KW-0472">Membrane</keyword>